<feature type="compositionally biased region" description="Polar residues" evidence="1">
    <location>
        <begin position="986"/>
        <end position="1029"/>
    </location>
</feature>
<feature type="region of interest" description="Disordered" evidence="1">
    <location>
        <begin position="1366"/>
        <end position="1388"/>
    </location>
</feature>
<feature type="region of interest" description="Disordered" evidence="1">
    <location>
        <begin position="332"/>
        <end position="387"/>
    </location>
</feature>
<feature type="compositionally biased region" description="Acidic residues" evidence="1">
    <location>
        <begin position="1501"/>
        <end position="1510"/>
    </location>
</feature>
<feature type="region of interest" description="Disordered" evidence="1">
    <location>
        <begin position="757"/>
        <end position="818"/>
    </location>
</feature>
<feature type="region of interest" description="Disordered" evidence="1">
    <location>
        <begin position="55"/>
        <end position="198"/>
    </location>
</feature>
<feature type="compositionally biased region" description="Low complexity" evidence="1">
    <location>
        <begin position="672"/>
        <end position="687"/>
    </location>
</feature>
<feature type="region of interest" description="Disordered" evidence="1">
    <location>
        <begin position="1444"/>
        <end position="1519"/>
    </location>
</feature>
<feature type="compositionally biased region" description="Basic and acidic residues" evidence="1">
    <location>
        <begin position="704"/>
        <end position="717"/>
    </location>
</feature>
<feature type="region of interest" description="Disordered" evidence="1">
    <location>
        <begin position="221"/>
        <end position="254"/>
    </location>
</feature>
<feature type="compositionally biased region" description="Basic and acidic residues" evidence="1">
    <location>
        <begin position="841"/>
        <end position="854"/>
    </location>
</feature>
<gene>
    <name evidence="2" type="ORF">PSYICH_LOCUS15733</name>
</gene>
<keyword evidence="3" id="KW-1185">Reference proteome</keyword>
<accession>A0A9P0D772</accession>
<feature type="region of interest" description="Disordered" evidence="1">
    <location>
        <begin position="1568"/>
        <end position="1587"/>
    </location>
</feature>
<comment type="caution">
    <text evidence="2">The sequence shown here is derived from an EMBL/GenBank/DDBJ whole genome shotgun (WGS) entry which is preliminary data.</text>
</comment>
<evidence type="ECO:0000313" key="2">
    <source>
        <dbReference type="EMBL" id="CAH1115858.1"/>
    </source>
</evidence>
<proteinExistence type="predicted"/>
<feature type="region of interest" description="Disordered" evidence="1">
    <location>
        <begin position="671"/>
        <end position="718"/>
    </location>
</feature>
<dbReference type="OrthoDB" id="8123891at2759"/>
<feature type="compositionally biased region" description="Polar residues" evidence="1">
    <location>
        <begin position="774"/>
        <end position="787"/>
    </location>
</feature>
<feature type="compositionally biased region" description="Basic and acidic residues" evidence="1">
    <location>
        <begin position="884"/>
        <end position="901"/>
    </location>
</feature>
<feature type="compositionally biased region" description="Basic and acidic residues" evidence="1">
    <location>
        <begin position="1251"/>
        <end position="1261"/>
    </location>
</feature>
<feature type="region of interest" description="Disordered" evidence="1">
    <location>
        <begin position="1043"/>
        <end position="1071"/>
    </location>
</feature>
<feature type="compositionally biased region" description="Basic and acidic residues" evidence="1">
    <location>
        <begin position="159"/>
        <end position="181"/>
    </location>
</feature>
<feature type="compositionally biased region" description="Basic and acidic residues" evidence="1">
    <location>
        <begin position="1336"/>
        <end position="1347"/>
    </location>
</feature>
<feature type="compositionally biased region" description="Basic and acidic residues" evidence="1">
    <location>
        <begin position="1270"/>
        <end position="1300"/>
    </location>
</feature>
<organism evidence="2 3">
    <name type="scientific">Psylliodes chrysocephalus</name>
    <dbReference type="NCBI Taxonomy" id="3402493"/>
    <lineage>
        <taxon>Eukaryota</taxon>
        <taxon>Metazoa</taxon>
        <taxon>Ecdysozoa</taxon>
        <taxon>Arthropoda</taxon>
        <taxon>Hexapoda</taxon>
        <taxon>Insecta</taxon>
        <taxon>Pterygota</taxon>
        <taxon>Neoptera</taxon>
        <taxon>Endopterygota</taxon>
        <taxon>Coleoptera</taxon>
        <taxon>Polyphaga</taxon>
        <taxon>Cucujiformia</taxon>
        <taxon>Chrysomeloidea</taxon>
        <taxon>Chrysomelidae</taxon>
        <taxon>Galerucinae</taxon>
        <taxon>Alticini</taxon>
        <taxon>Psylliodes</taxon>
    </lineage>
</organism>
<sequence>MPKGSRANARLNADKVLKIANLHSPKNFKAKKKLSTQTVSKETFSQLTNNPEIIEQNKENPPVKNLFICPSNDPEDIELSKEEDVAMNTTPEDGDTASRKQSVAGSDNSYYDSQENPTVSPTMEKSGNMAYKTAKSLIEELERSNDSINTSEESQESMDTGHENTIIEKNDSEVDEFKSEYQSEPTPKPAPKTLSLPPNTVTRQLDFGGNKQNIVTENAVPIGNTNSAGTAGGAQSRGGPSSSEPVHPPAAPIIENLPSTIPLIPRINTGTLRRTNSDPRLAFKYDFSNLNKNTGTTQRTTLKADPRIKVTVLNTDIPPKITQGILNYNFPLPTSEEDNKSTDGYLSQETRKLPTSPNSTFLIRKNNSPPTENMETQPSCSKQLPFQTPKKFSKNFQTLLREKTIKTLTKTSNRYLPLSDESESEYEDDIDRIIKRKRVTEARGTKNPKNAAKAVVMPVETVESILAERKKQVKTPTTIIPNPTTNSKNKSHMPPIVIDGKTANQSTLVKDIKDVVKGKFSIKHTSKSTILFVDDKDDHAKMIENIKAEKLPFHTYTTNDNKTHAFVLRGLANGTKIPDIAEDLSEEHEIKTKEIFRMNTKNRPLFLVTDPSMTLDYLNKNVRRVLYTRVTWELRKSIKQIIQESADHPRKDSTAKFFPQKSLENELCKMVTNPPINTPANTANAENSAGSRPTTLDKPLSENPKTKSKLESLEKTDGISTHKSWEKTDVISTYKSLEKTELSTSNITNTCLKSSGKTLQNKTVGEPVRKSSENTDVSEVNPTLQSMEKTDVPKNDTNSYRKSLGKVLGNKSDCETDSKSYENTNVLVGNTADAELKSMENAAREPDTEARDLKSLSNDYKGAYSDTTEQQDSDESTDSINTSDRSHSSLEKSEVIRADSDKSLENLLNDLEGENEDSNSPENLDGTVLEMDLDESEDQSPKSAKNETTFKDKKKYVENTVVFESAYKTLPLPKNVTVRTLDCGQDSPQSDGSTITPGLTPPSGSGNRTWDLNVGGNTTNTREINTPKNDRNMSNVIAEANRVEGGSKQNNASNNKTLQKKPTPAPKAKNNMPPIIIDGKTASQNTLVQDIKKIVKGKFSIKHTNNSTILFLEEKEDHEKMVTNIKTEKLPFHTYSNRDEKTHAFVLRGLAEGTKIEDIDEDLTEEFDIKARSIYRMNTKNRPLFLIITDPSLTLDYLNKNVRRILYTRVVWEMRKSEFKSVAAACKLSSTAAKVKNGIKHVSTPKPKPSSRSESKSEKSRDPRKHSSNARRENQEKHGNSSRSHPDSDTAIKTTKDEVLHQAPETTSIKNPIFEKNTSTFSTMDKNPFFIPPTEGSKHAPEGHQMETEDSPNSLENTLIYQSAENSPLNTSEINPESASNTTDSAASQNKINTIKISENRESAVVTKNTSETTPDTFVSAYQTLPLPSSVTARVLNFRADKNSITSSEEENSNKPTPPPQPLRPGLFTLPPPIKASTPPNTQILLQKRKNNSPPEKDNAENDGEDDTDVSDNQGFQKPRKFKKFKTNFVKLIEQKAASTIPLSNKYDSLSESENEQDTVIAPKIKGKATPNLPVKGNSTKQNNNNKVTATKTNKKATIPPIVVDGRTDNHATLTKDLKAIIKGKYSVKYTNATTVIFTEDLEDYEALL</sequence>
<evidence type="ECO:0000256" key="1">
    <source>
        <dbReference type="SAM" id="MobiDB-lite"/>
    </source>
</evidence>
<feature type="region of interest" description="Disordered" evidence="1">
    <location>
        <begin position="841"/>
        <end position="901"/>
    </location>
</feature>
<reference evidence="2" key="1">
    <citation type="submission" date="2022-01" db="EMBL/GenBank/DDBJ databases">
        <authorList>
            <person name="King R."/>
        </authorList>
    </citation>
    <scope>NUCLEOTIDE SEQUENCE</scope>
</reference>
<protein>
    <submittedName>
        <fullName evidence="2">Uncharacterized protein</fullName>
    </submittedName>
</protein>
<feature type="compositionally biased region" description="Low complexity" evidence="1">
    <location>
        <begin position="1056"/>
        <end position="1071"/>
    </location>
</feature>
<evidence type="ECO:0000313" key="3">
    <source>
        <dbReference type="Proteomes" id="UP001153636"/>
    </source>
</evidence>
<dbReference type="EMBL" id="CAKMHV010000001">
    <property type="protein sequence ID" value="CAH1115858.1"/>
    <property type="molecule type" value="Genomic_DNA"/>
</dbReference>
<name>A0A9P0D772_9CUCU</name>
<feature type="compositionally biased region" description="Polar residues" evidence="1">
    <location>
        <begin position="342"/>
        <end position="386"/>
    </location>
</feature>
<feature type="region of interest" description="Disordered" evidence="1">
    <location>
        <begin position="982"/>
        <end position="1029"/>
    </location>
</feature>
<dbReference type="Proteomes" id="UP001153636">
    <property type="component" value="Unassembled WGS sequence"/>
</dbReference>
<feature type="compositionally biased region" description="Polar residues" evidence="1">
    <location>
        <begin position="1304"/>
        <end position="1325"/>
    </location>
</feature>
<feature type="region of interest" description="Disordered" evidence="1">
    <location>
        <begin position="1237"/>
        <end position="1351"/>
    </location>
</feature>
<feature type="compositionally biased region" description="Polar residues" evidence="1">
    <location>
        <begin position="99"/>
        <end position="125"/>
    </location>
</feature>